<gene>
    <name evidence="9" type="primary">umuD</name>
    <name evidence="9" type="ORF">J5V48_00065</name>
</gene>
<dbReference type="CDD" id="cd06529">
    <property type="entry name" value="S24_LexA-like"/>
    <property type="match status" value="1"/>
</dbReference>
<dbReference type="PANTHER" id="PTHR33516:SF2">
    <property type="entry name" value="LEXA REPRESSOR-RELATED"/>
    <property type="match status" value="1"/>
</dbReference>
<evidence type="ECO:0000256" key="3">
    <source>
        <dbReference type="ARBA" id="ARBA00022801"/>
    </source>
</evidence>
<evidence type="ECO:0000313" key="10">
    <source>
        <dbReference type="Proteomes" id="UP000731465"/>
    </source>
</evidence>
<keyword evidence="9" id="KW-0548">Nucleotidyltransferase</keyword>
<keyword evidence="3 7" id="KW-0378">Hydrolase</keyword>
<dbReference type="RefSeq" id="WP_219935675.1">
    <property type="nucleotide sequence ID" value="NZ_JAGFNY010000001.1"/>
</dbReference>
<comment type="caution">
    <text evidence="9">The sequence shown here is derived from an EMBL/GenBank/DDBJ whole genome shotgun (WGS) entry which is preliminary data.</text>
</comment>
<sequence length="144" mass="15397">MSNEVSPFAKASSDSIKVELPVATESIQAGFPAPNGGYIDGKLDVNEFLISSPHSTYIYKVSGESMIDAGIMPGDYVLVDSSIEPSNGDVVVALVDGEYTIKELVLSNPPKLVPRNSEYAPVQITENSLVTIIGPVISVVRKYH</sequence>
<evidence type="ECO:0000256" key="5">
    <source>
        <dbReference type="ARBA" id="ARBA00023204"/>
    </source>
</evidence>
<evidence type="ECO:0000256" key="7">
    <source>
        <dbReference type="RuleBase" id="RU003991"/>
    </source>
</evidence>
<dbReference type="EMBL" id="JAGFNY010000001">
    <property type="protein sequence ID" value="MBW7569290.1"/>
    <property type="molecule type" value="Genomic_DNA"/>
</dbReference>
<dbReference type="Gene3D" id="2.10.109.10">
    <property type="entry name" value="Umud Fragment, subunit A"/>
    <property type="match status" value="1"/>
</dbReference>
<organism evidence="9 10">
    <name type="scientific">Succinivibrio faecicola</name>
    <dbReference type="NCBI Taxonomy" id="2820300"/>
    <lineage>
        <taxon>Bacteria</taxon>
        <taxon>Pseudomonadati</taxon>
        <taxon>Pseudomonadota</taxon>
        <taxon>Gammaproteobacteria</taxon>
        <taxon>Aeromonadales</taxon>
        <taxon>Succinivibrionaceae</taxon>
        <taxon>Succinivibrio</taxon>
    </lineage>
</organism>
<evidence type="ECO:0000256" key="4">
    <source>
        <dbReference type="ARBA" id="ARBA00022813"/>
    </source>
</evidence>
<evidence type="ECO:0000256" key="1">
    <source>
        <dbReference type="ARBA" id="ARBA00007484"/>
    </source>
</evidence>
<keyword evidence="9" id="KW-0808">Transferase</keyword>
<evidence type="ECO:0000313" key="9">
    <source>
        <dbReference type="EMBL" id="MBW7569290.1"/>
    </source>
</evidence>
<evidence type="ECO:0000256" key="2">
    <source>
        <dbReference type="ARBA" id="ARBA00022763"/>
    </source>
</evidence>
<dbReference type="InterPro" id="IPR036286">
    <property type="entry name" value="LexA/Signal_pep-like_sf"/>
</dbReference>
<comment type="similarity">
    <text evidence="1 7">Belongs to the peptidase S24 family.</text>
</comment>
<dbReference type="GO" id="GO:0003887">
    <property type="term" value="F:DNA-directed DNA polymerase activity"/>
    <property type="evidence" value="ECO:0007669"/>
    <property type="project" value="UniProtKB-EC"/>
</dbReference>
<dbReference type="InterPro" id="IPR006197">
    <property type="entry name" value="Peptidase_S24_LexA"/>
</dbReference>
<dbReference type="PANTHER" id="PTHR33516">
    <property type="entry name" value="LEXA REPRESSOR"/>
    <property type="match status" value="1"/>
</dbReference>
<keyword evidence="6" id="KW-0742">SOS response</keyword>
<dbReference type="PRINTS" id="PR00726">
    <property type="entry name" value="LEXASERPTASE"/>
</dbReference>
<keyword evidence="5" id="KW-0234">DNA repair</keyword>
<proteinExistence type="inferred from homology"/>
<protein>
    <submittedName>
        <fullName evidence="9">Translesion error-prone DNA polymerase V autoproteolytic subunit</fullName>
        <ecNumber evidence="9">2.7.7.7</ecNumber>
    </submittedName>
</protein>
<evidence type="ECO:0000259" key="8">
    <source>
        <dbReference type="Pfam" id="PF00717"/>
    </source>
</evidence>
<dbReference type="EC" id="2.7.7.7" evidence="9"/>
<evidence type="ECO:0000256" key="6">
    <source>
        <dbReference type="ARBA" id="ARBA00023236"/>
    </source>
</evidence>
<dbReference type="InterPro" id="IPR039418">
    <property type="entry name" value="LexA-like"/>
</dbReference>
<keyword evidence="2" id="KW-0227">DNA damage</keyword>
<name>A0ABS7DDA2_9GAMM</name>
<dbReference type="NCBIfam" id="NF007621">
    <property type="entry name" value="PRK10276.1"/>
    <property type="match status" value="1"/>
</dbReference>
<dbReference type="InterPro" id="IPR050077">
    <property type="entry name" value="LexA_repressor"/>
</dbReference>
<dbReference type="Pfam" id="PF00717">
    <property type="entry name" value="Peptidase_S24"/>
    <property type="match status" value="1"/>
</dbReference>
<feature type="domain" description="Peptidase S24/S26A/S26B/S26C" evidence="8">
    <location>
        <begin position="22"/>
        <end position="137"/>
    </location>
</feature>
<dbReference type="InterPro" id="IPR015927">
    <property type="entry name" value="Peptidase_S24_S26A/B/C"/>
</dbReference>
<keyword evidence="10" id="KW-1185">Reference proteome</keyword>
<dbReference type="SUPFAM" id="SSF51306">
    <property type="entry name" value="LexA/Signal peptidase"/>
    <property type="match status" value="1"/>
</dbReference>
<dbReference type="Proteomes" id="UP000731465">
    <property type="component" value="Unassembled WGS sequence"/>
</dbReference>
<keyword evidence="4 7" id="KW-0068">Autocatalytic cleavage</keyword>
<accession>A0ABS7DDA2</accession>
<reference evidence="9 10" key="1">
    <citation type="submission" date="2021-03" db="EMBL/GenBank/DDBJ databases">
        <title>Succinivibrio sp. nov. isolated from feces of cow.</title>
        <authorList>
            <person name="Choi J.-Y."/>
        </authorList>
    </citation>
    <scope>NUCLEOTIDE SEQUENCE [LARGE SCALE GENOMIC DNA]</scope>
    <source>
        <strain evidence="9 10">AGMB01872</strain>
    </source>
</reference>